<dbReference type="GO" id="GO:0005576">
    <property type="term" value="C:extracellular region"/>
    <property type="evidence" value="ECO:0007669"/>
    <property type="project" value="TreeGrafter"/>
</dbReference>
<reference evidence="7 8" key="1">
    <citation type="submission" date="2016-07" db="EMBL/GenBank/DDBJ databases">
        <title>Pervasive Adenine N6-methylation of Active Genes in Fungi.</title>
        <authorList>
            <consortium name="DOE Joint Genome Institute"/>
            <person name="Mondo S.J."/>
            <person name="Dannebaum R.O."/>
            <person name="Kuo R.C."/>
            <person name="Labutti K."/>
            <person name="Haridas S."/>
            <person name="Kuo A."/>
            <person name="Salamov A."/>
            <person name="Ahrendt S.R."/>
            <person name="Lipzen A."/>
            <person name="Sullivan W."/>
            <person name="Andreopoulos W.B."/>
            <person name="Clum A."/>
            <person name="Lindquist E."/>
            <person name="Daum C."/>
            <person name="Ramamoorthy G.K."/>
            <person name="Gryganskyi A."/>
            <person name="Culley D."/>
            <person name="Magnuson J.K."/>
            <person name="James T.Y."/>
            <person name="O'Malley M.A."/>
            <person name="Stajich J.E."/>
            <person name="Spatafora J.W."/>
            <person name="Visel A."/>
            <person name="Grigoriev I.V."/>
        </authorList>
    </citation>
    <scope>NUCLEOTIDE SEQUENCE [LARGE SCALE GENOMIC DNA]</scope>
    <source>
        <strain evidence="7 8">68-887.2</strain>
    </source>
</reference>
<dbReference type="GO" id="GO:0009986">
    <property type="term" value="C:cell surface"/>
    <property type="evidence" value="ECO:0007669"/>
    <property type="project" value="TreeGrafter"/>
</dbReference>
<dbReference type="STRING" id="71784.A0A1Y2BDK3"/>
<dbReference type="PANTHER" id="PTHR31297:SF42">
    <property type="entry name" value="GLYCOSIDE HYDROLASE FAMILY 5 DOMAIN-CONTAINING PROTEIN"/>
    <property type="match status" value="1"/>
</dbReference>
<dbReference type="AlphaFoldDB" id="A0A1Y2BDK3"/>
<dbReference type="InterPro" id="IPR050386">
    <property type="entry name" value="Glycosyl_hydrolase_5"/>
</dbReference>
<evidence type="ECO:0000256" key="4">
    <source>
        <dbReference type="RuleBase" id="RU361153"/>
    </source>
</evidence>
<keyword evidence="5" id="KW-0732">Signal</keyword>
<evidence type="ECO:0000256" key="5">
    <source>
        <dbReference type="SAM" id="SignalP"/>
    </source>
</evidence>
<evidence type="ECO:0000256" key="1">
    <source>
        <dbReference type="ARBA" id="ARBA00005641"/>
    </source>
</evidence>
<evidence type="ECO:0000259" key="6">
    <source>
        <dbReference type="Pfam" id="PF00150"/>
    </source>
</evidence>
<evidence type="ECO:0000313" key="8">
    <source>
        <dbReference type="Proteomes" id="UP000193986"/>
    </source>
</evidence>
<dbReference type="PANTHER" id="PTHR31297">
    <property type="entry name" value="GLUCAN ENDO-1,6-BETA-GLUCOSIDASE B"/>
    <property type="match status" value="1"/>
</dbReference>
<dbReference type="Proteomes" id="UP000193986">
    <property type="component" value="Unassembled WGS sequence"/>
</dbReference>
<dbReference type="GO" id="GO:0008422">
    <property type="term" value="F:beta-glucosidase activity"/>
    <property type="evidence" value="ECO:0007669"/>
    <property type="project" value="TreeGrafter"/>
</dbReference>
<dbReference type="InterPro" id="IPR017853">
    <property type="entry name" value="GH"/>
</dbReference>
<dbReference type="InParanoid" id="A0A1Y2BDK3"/>
<keyword evidence="8" id="KW-1185">Reference proteome</keyword>
<comment type="caution">
    <text evidence="7">The sequence shown here is derived from an EMBL/GenBank/DDBJ whole genome shotgun (WGS) entry which is preliminary data.</text>
</comment>
<dbReference type="Pfam" id="PF00150">
    <property type="entry name" value="Cellulase"/>
    <property type="match status" value="1"/>
</dbReference>
<feature type="chain" id="PRO_5012666176" evidence="5">
    <location>
        <begin position="22"/>
        <end position="541"/>
    </location>
</feature>
<dbReference type="SUPFAM" id="SSF51445">
    <property type="entry name" value="(Trans)glycosidases"/>
    <property type="match status" value="1"/>
</dbReference>
<comment type="similarity">
    <text evidence="1 4">Belongs to the glycosyl hydrolase 5 (cellulase A) family.</text>
</comment>
<protein>
    <submittedName>
        <fullName evidence="7">Glycoside hydrolase superfamily</fullName>
    </submittedName>
</protein>
<feature type="signal peptide" evidence="5">
    <location>
        <begin position="1"/>
        <end position="21"/>
    </location>
</feature>
<keyword evidence="3 4" id="KW-0326">Glycosidase</keyword>
<proteinExistence type="inferred from homology"/>
<organism evidence="7 8">
    <name type="scientific">Naematelia encephala</name>
    <dbReference type="NCBI Taxonomy" id="71784"/>
    <lineage>
        <taxon>Eukaryota</taxon>
        <taxon>Fungi</taxon>
        <taxon>Dikarya</taxon>
        <taxon>Basidiomycota</taxon>
        <taxon>Agaricomycotina</taxon>
        <taxon>Tremellomycetes</taxon>
        <taxon>Tremellales</taxon>
        <taxon>Naemateliaceae</taxon>
        <taxon>Naematelia</taxon>
    </lineage>
</organism>
<name>A0A1Y2BDK3_9TREE</name>
<sequence length="541" mass="59175">MLPHAVIATATALALAGSVRGLSSWYTAPGGTPAGSTTGDKIRGVNLGGWFILENWMMPDFFSVSPLDQYNVPDEWTYCSILGKDECLSRLEEHWDTYVTEDDFRRMANYSMNAVRIPMGYWAWTGLEDFEPYVQSQKPYLERALNWSSYYGLDVMLDLHGLPGGQNGQDNQGIKGPIEFANNATNLQRAIDALANMTAFVTQDKFEGVVKAIELTNEPYILEYSSAGMDFYSLAEFYVQGYAAVRANEYIQPGENEVMVVIHDAFQPLMNWEYFWSEPSLGLNWTNYALDTHIYGAFGSSADQTEQEHLDAICSQSSAIAAAQLKFPVIVGEFSLGTNTYCVDYQSCWGQNLAETIANLTDYDTSLFLRQFWEVQADVYELSAGWIFWSANNQLGAPWSWSQSAAQNWIPEDPTERLYPFNASVSSYCLDTANPLAGDQNWPYFPGYANNISSLAQYFSKQSYASAQAAAVAAIPDTNTSSSSSVASTSASIVASISSASSSVAASTSTSTSDAASQINTGLSAVLLALMCVAVVGLGLV</sequence>
<gene>
    <name evidence="7" type="ORF">BCR39DRAFT_350288</name>
</gene>
<dbReference type="OrthoDB" id="62120at2759"/>
<evidence type="ECO:0000313" key="7">
    <source>
        <dbReference type="EMBL" id="ORY32786.1"/>
    </source>
</evidence>
<keyword evidence="2 4" id="KW-0378">Hydrolase</keyword>
<dbReference type="InterPro" id="IPR001547">
    <property type="entry name" value="Glyco_hydro_5"/>
</dbReference>
<feature type="domain" description="Glycoside hydrolase family 5" evidence="6">
    <location>
        <begin position="88"/>
        <end position="358"/>
    </location>
</feature>
<dbReference type="Gene3D" id="3.20.20.80">
    <property type="entry name" value="Glycosidases"/>
    <property type="match status" value="1"/>
</dbReference>
<accession>A0A1Y2BDK3</accession>
<dbReference type="GO" id="GO:0009251">
    <property type="term" value="P:glucan catabolic process"/>
    <property type="evidence" value="ECO:0007669"/>
    <property type="project" value="TreeGrafter"/>
</dbReference>
<dbReference type="EMBL" id="MCFC01000008">
    <property type="protein sequence ID" value="ORY32786.1"/>
    <property type="molecule type" value="Genomic_DNA"/>
</dbReference>
<evidence type="ECO:0000256" key="3">
    <source>
        <dbReference type="ARBA" id="ARBA00023295"/>
    </source>
</evidence>
<evidence type="ECO:0000256" key="2">
    <source>
        <dbReference type="ARBA" id="ARBA00022801"/>
    </source>
</evidence>